<keyword evidence="9" id="KW-0966">Cell projection</keyword>
<dbReference type="PANTHER" id="PTHR15454:SF73">
    <property type="entry name" value="DYNEIN AXONEMAL LIGHT CHAIN 1"/>
    <property type="match status" value="1"/>
</dbReference>
<evidence type="ECO:0000256" key="9">
    <source>
        <dbReference type="ARBA" id="ARBA00023273"/>
    </source>
</evidence>
<sequence length="208" mass="23584">AQGGTKRITLKEAIRMWEERGECPLDEVTELKLNGWNPPIEKLDNSTASIPKCEKLSLSTNMVERLANLNPLKCLRVLSVSRNYLKSLAGVEVCADTLEEIWASYNLIEKPSKGVTNCKKLRVLYLANNWIKDWSEVHRLSECPELDELILVGNPLEEKFTSAGGSAAEWQKEVSKKLLQIRRLDGWNIVRTEDEPPEEVEEAKPVQV</sequence>
<dbReference type="Proteomes" id="UP000094527">
    <property type="component" value="Unassembled WGS sequence"/>
</dbReference>
<dbReference type="FunFam" id="3.80.10.10:FF:000049">
    <property type="entry name" value="Dynein light chain 1"/>
    <property type="match status" value="1"/>
</dbReference>
<dbReference type="GO" id="GO:0030286">
    <property type="term" value="C:dynein complex"/>
    <property type="evidence" value="ECO:0007669"/>
    <property type="project" value="UniProtKB-KW"/>
</dbReference>
<dbReference type="OrthoDB" id="266138at2759"/>
<dbReference type="GO" id="GO:0045504">
    <property type="term" value="F:dynein heavy chain binding"/>
    <property type="evidence" value="ECO:0007669"/>
    <property type="project" value="TreeGrafter"/>
</dbReference>
<keyword evidence="5" id="KW-0677">Repeat</keyword>
<keyword evidence="4" id="KW-0493">Microtubule</keyword>
<keyword evidence="7" id="KW-0505">Motor protein</keyword>
<protein>
    <recommendedName>
        <fullName evidence="11">Dynein axonemal light chain 1</fullName>
    </recommendedName>
</protein>
<keyword evidence="2" id="KW-0963">Cytoplasm</keyword>
<reference evidence="12 13" key="1">
    <citation type="journal article" date="2016" name="Genome Biol. Evol.">
        <title>Gene Family Evolution Reflects Adaptation to Soil Environmental Stressors in the Genome of the Collembolan Orchesella cincta.</title>
        <authorList>
            <person name="Faddeeva-Vakhrusheva A."/>
            <person name="Derks M.F."/>
            <person name="Anvar S.Y."/>
            <person name="Agamennone V."/>
            <person name="Suring W."/>
            <person name="Smit S."/>
            <person name="van Straalen N.M."/>
            <person name="Roelofs D."/>
        </authorList>
    </citation>
    <scope>NUCLEOTIDE SEQUENCE [LARGE SCALE GENOMIC DNA]</scope>
    <source>
        <tissue evidence="12">Mixed pool</tissue>
    </source>
</reference>
<organism evidence="12 13">
    <name type="scientific">Orchesella cincta</name>
    <name type="common">Springtail</name>
    <name type="synonym">Podura cincta</name>
    <dbReference type="NCBI Taxonomy" id="48709"/>
    <lineage>
        <taxon>Eukaryota</taxon>
        <taxon>Metazoa</taxon>
        <taxon>Ecdysozoa</taxon>
        <taxon>Arthropoda</taxon>
        <taxon>Hexapoda</taxon>
        <taxon>Collembola</taxon>
        <taxon>Entomobryomorpha</taxon>
        <taxon>Entomobryoidea</taxon>
        <taxon>Orchesellidae</taxon>
        <taxon>Orchesellinae</taxon>
        <taxon>Orchesella</taxon>
    </lineage>
</organism>
<comment type="similarity">
    <text evidence="10">Belongs to the dynein light chain LC1-type family.</text>
</comment>
<evidence type="ECO:0000313" key="12">
    <source>
        <dbReference type="EMBL" id="ODM91632.1"/>
    </source>
</evidence>
<keyword evidence="8" id="KW-0206">Cytoskeleton</keyword>
<evidence type="ECO:0000256" key="10">
    <source>
        <dbReference type="ARBA" id="ARBA00049659"/>
    </source>
</evidence>
<dbReference type="PROSITE" id="PS51450">
    <property type="entry name" value="LRR"/>
    <property type="match status" value="1"/>
</dbReference>
<name>A0A1D2MFD6_ORCCI</name>
<evidence type="ECO:0000256" key="5">
    <source>
        <dbReference type="ARBA" id="ARBA00022737"/>
    </source>
</evidence>
<feature type="non-terminal residue" evidence="12">
    <location>
        <position position="1"/>
    </location>
</feature>
<dbReference type="GO" id="GO:0043014">
    <property type="term" value="F:alpha-tubulin binding"/>
    <property type="evidence" value="ECO:0007669"/>
    <property type="project" value="TreeGrafter"/>
</dbReference>
<dbReference type="SUPFAM" id="SSF52058">
    <property type="entry name" value="L domain-like"/>
    <property type="match status" value="1"/>
</dbReference>
<dbReference type="Gene3D" id="3.80.10.10">
    <property type="entry name" value="Ribonuclease Inhibitor"/>
    <property type="match status" value="1"/>
</dbReference>
<comment type="subcellular location">
    <subcellularLocation>
        <location evidence="1">Cytoplasm</location>
        <location evidence="1">Cytoskeleton</location>
        <location evidence="1">Cilium axoneme</location>
    </subcellularLocation>
</comment>
<evidence type="ECO:0000256" key="2">
    <source>
        <dbReference type="ARBA" id="ARBA00022490"/>
    </source>
</evidence>
<dbReference type="InterPro" id="IPR032675">
    <property type="entry name" value="LRR_dom_sf"/>
</dbReference>
<dbReference type="OMA" id="NCERISM"/>
<evidence type="ECO:0000256" key="1">
    <source>
        <dbReference type="ARBA" id="ARBA00004430"/>
    </source>
</evidence>
<keyword evidence="13" id="KW-1185">Reference proteome</keyword>
<evidence type="ECO:0000256" key="4">
    <source>
        <dbReference type="ARBA" id="ARBA00022701"/>
    </source>
</evidence>
<dbReference type="AlphaFoldDB" id="A0A1D2MFD6"/>
<evidence type="ECO:0000256" key="11">
    <source>
        <dbReference type="ARBA" id="ARBA00049760"/>
    </source>
</evidence>
<dbReference type="EMBL" id="LJIJ01001469">
    <property type="protein sequence ID" value="ODM91632.1"/>
    <property type="molecule type" value="Genomic_DNA"/>
</dbReference>
<dbReference type="GO" id="GO:0005930">
    <property type="term" value="C:axoneme"/>
    <property type="evidence" value="ECO:0007669"/>
    <property type="project" value="UniProtKB-SubCell"/>
</dbReference>
<accession>A0A1D2MFD6</accession>
<keyword evidence="3" id="KW-0433">Leucine-rich repeat</keyword>
<evidence type="ECO:0000256" key="7">
    <source>
        <dbReference type="ARBA" id="ARBA00023175"/>
    </source>
</evidence>
<gene>
    <name evidence="12" type="ORF">Ocin01_15051</name>
</gene>
<evidence type="ECO:0000313" key="13">
    <source>
        <dbReference type="Proteomes" id="UP000094527"/>
    </source>
</evidence>
<dbReference type="InterPro" id="IPR001611">
    <property type="entry name" value="Leu-rich_rpt"/>
</dbReference>
<dbReference type="STRING" id="48709.A0A1D2MFD6"/>
<keyword evidence="6" id="KW-0243">Dynein</keyword>
<evidence type="ECO:0000256" key="6">
    <source>
        <dbReference type="ARBA" id="ARBA00023017"/>
    </source>
</evidence>
<evidence type="ECO:0000256" key="8">
    <source>
        <dbReference type="ARBA" id="ARBA00023212"/>
    </source>
</evidence>
<proteinExistence type="inferred from homology"/>
<dbReference type="PANTHER" id="PTHR15454">
    <property type="entry name" value="NISCHARIN RELATED"/>
    <property type="match status" value="1"/>
</dbReference>
<dbReference type="GO" id="GO:0005874">
    <property type="term" value="C:microtubule"/>
    <property type="evidence" value="ECO:0007669"/>
    <property type="project" value="UniProtKB-KW"/>
</dbReference>
<comment type="caution">
    <text evidence="12">The sequence shown here is derived from an EMBL/GenBank/DDBJ whole genome shotgun (WGS) entry which is preliminary data.</text>
</comment>
<evidence type="ECO:0000256" key="3">
    <source>
        <dbReference type="ARBA" id="ARBA00022614"/>
    </source>
</evidence>
<dbReference type="GO" id="GO:0036158">
    <property type="term" value="P:outer dynein arm assembly"/>
    <property type="evidence" value="ECO:0007669"/>
    <property type="project" value="TreeGrafter"/>
</dbReference>